<dbReference type="AlphaFoldDB" id="A0A9N9ZAH1"/>
<evidence type="ECO:0000256" key="1">
    <source>
        <dbReference type="ARBA" id="ARBA00022723"/>
    </source>
</evidence>
<proteinExistence type="predicted"/>
<keyword evidence="3" id="KW-0804">Transcription</keyword>
<evidence type="ECO:0000256" key="2">
    <source>
        <dbReference type="ARBA" id="ARBA00023015"/>
    </source>
</evidence>
<dbReference type="CDD" id="cd12148">
    <property type="entry name" value="fungal_TF_MHR"/>
    <property type="match status" value="1"/>
</dbReference>
<dbReference type="SMART" id="SM00066">
    <property type="entry name" value="GAL4"/>
    <property type="match status" value="1"/>
</dbReference>
<accession>A0A9N9ZAH1</accession>
<dbReference type="PANTHER" id="PTHR47840">
    <property type="entry name" value="ZN(II)2CYS6 TRANSCRIPTION FACTOR (EUROFUNG)-RELATED"/>
    <property type="match status" value="1"/>
</dbReference>
<dbReference type="GO" id="GO:0000981">
    <property type="term" value="F:DNA-binding transcription factor activity, RNA polymerase II-specific"/>
    <property type="evidence" value="ECO:0007669"/>
    <property type="project" value="InterPro"/>
</dbReference>
<keyword evidence="8" id="KW-1185">Reference proteome</keyword>
<evidence type="ECO:0000259" key="6">
    <source>
        <dbReference type="PROSITE" id="PS50048"/>
    </source>
</evidence>
<dbReference type="GO" id="GO:0008270">
    <property type="term" value="F:zinc ion binding"/>
    <property type="evidence" value="ECO:0007669"/>
    <property type="project" value="InterPro"/>
</dbReference>
<keyword evidence="1" id="KW-0479">Metal-binding</keyword>
<dbReference type="EMBL" id="CABFOC020000042">
    <property type="protein sequence ID" value="CAH0051868.1"/>
    <property type="molecule type" value="Genomic_DNA"/>
</dbReference>
<dbReference type="Pfam" id="PF04082">
    <property type="entry name" value="Fungal_trans"/>
    <property type="match status" value="1"/>
</dbReference>
<dbReference type="InterPro" id="IPR001138">
    <property type="entry name" value="Zn2Cys6_DnaBD"/>
</dbReference>
<dbReference type="PROSITE" id="PS00463">
    <property type="entry name" value="ZN2_CY6_FUNGAL_1"/>
    <property type="match status" value="1"/>
</dbReference>
<dbReference type="SUPFAM" id="SSF57701">
    <property type="entry name" value="Zn2/Cys6 DNA-binding domain"/>
    <property type="match status" value="1"/>
</dbReference>
<dbReference type="InterPro" id="IPR036864">
    <property type="entry name" value="Zn2-C6_fun-type_DNA-bd_sf"/>
</dbReference>
<evidence type="ECO:0000313" key="8">
    <source>
        <dbReference type="Proteomes" id="UP000775872"/>
    </source>
</evidence>
<dbReference type="PROSITE" id="PS50048">
    <property type="entry name" value="ZN2_CY6_FUNGAL_2"/>
    <property type="match status" value="1"/>
</dbReference>
<dbReference type="OrthoDB" id="5392779at2759"/>
<dbReference type="Gene3D" id="4.10.240.10">
    <property type="entry name" value="Zn(2)-C6 fungal-type DNA-binding domain"/>
    <property type="match status" value="1"/>
</dbReference>
<organism evidence="7 8">
    <name type="scientific">Clonostachys solani</name>
    <dbReference type="NCBI Taxonomy" id="160281"/>
    <lineage>
        <taxon>Eukaryota</taxon>
        <taxon>Fungi</taxon>
        <taxon>Dikarya</taxon>
        <taxon>Ascomycota</taxon>
        <taxon>Pezizomycotina</taxon>
        <taxon>Sordariomycetes</taxon>
        <taxon>Hypocreomycetidae</taxon>
        <taxon>Hypocreales</taxon>
        <taxon>Bionectriaceae</taxon>
        <taxon>Clonostachys</taxon>
    </lineage>
</organism>
<protein>
    <recommendedName>
        <fullName evidence="6">Zn(2)-C6 fungal-type domain-containing protein</fullName>
    </recommendedName>
</protein>
<evidence type="ECO:0000256" key="5">
    <source>
        <dbReference type="SAM" id="MobiDB-lite"/>
    </source>
</evidence>
<dbReference type="GO" id="GO:0006351">
    <property type="term" value="P:DNA-templated transcription"/>
    <property type="evidence" value="ECO:0007669"/>
    <property type="project" value="InterPro"/>
</dbReference>
<dbReference type="InterPro" id="IPR007219">
    <property type="entry name" value="XnlR_reg_dom"/>
</dbReference>
<sequence length="752" mass="82783">MSHLSPLKDASAADEDTAATPSRKRRKIRKGTQSCWECKRRKIRCTFAAPADTTCDGCRSRRTKCVSQEFDDESALEDLHGKGRNAAKKPIEGSIVDKPLIATRAISPLKAMCNSQQGDWKSDTHGMHFSATTAIPNLPPGGEPSKPSELSESLLAAWPSPKDLDILLEAPMSSSVLFHGVVCRPFSELMSQNILSPRQMLQSPTQNMHPILITRKLLLLSTFLQGIPADDSVQIPGLSKDARSIMATAFRVATRLGTEDDEALTSIEGLECIMMESMYLNNAGNLRRAWLANKRAISMAQLLGLHSRSSPPAPVIEEETRHRVRPDYMWARLIMSDRYLSLLLGLPHVIVDDVFALPEVLEHCDAVDRMERLQAVVGGLILQRNMNKRTDATSTQSIDQVLQDASAVAPSSWWLPILDLNAMVGNDARALREAIRIMSHFTHRHLVLQVHLPFLALPSFGDERYAYSKITAANASRAILTQFVSFRNVFTSTAYCRGIDFIAFIASTVLCIVHIQSRRRHKSVGVFQSLQHQRLSDRALLDQTLDIMGAMAKRTGDSVAAKVSSILDPLLVIESESSAGRPYSICTSSGENMQEGSDYHAELKENGHAIRIQVPYLGTIMIENRPAEADAEEPFLFLANSSSISASPSAGQPVTHPIGYQITNVLPVNPDWQAVPSQLCVSGTPIEPTMDETSNHSYRNINFNKALDSCLPVPGLDANVEEWALQGADLALFSTLTHDFQNDETTTQDGSK</sequence>
<feature type="region of interest" description="Disordered" evidence="5">
    <location>
        <begin position="1"/>
        <end position="26"/>
    </location>
</feature>
<dbReference type="GO" id="GO:0003677">
    <property type="term" value="F:DNA binding"/>
    <property type="evidence" value="ECO:0007669"/>
    <property type="project" value="InterPro"/>
</dbReference>
<dbReference type="SMART" id="SM00906">
    <property type="entry name" value="Fungal_trans"/>
    <property type="match status" value="1"/>
</dbReference>
<reference evidence="7" key="1">
    <citation type="submission" date="2021-10" db="EMBL/GenBank/DDBJ databases">
        <authorList>
            <person name="Piombo E."/>
        </authorList>
    </citation>
    <scope>NUCLEOTIDE SEQUENCE</scope>
</reference>
<feature type="domain" description="Zn(2)-C6 fungal-type" evidence="6">
    <location>
        <begin position="34"/>
        <end position="67"/>
    </location>
</feature>
<keyword evidence="4" id="KW-0539">Nucleus</keyword>
<dbReference type="PANTHER" id="PTHR47840:SF1">
    <property type="entry name" value="ZN(II)2CYS6 TRANSCRIPTION FACTOR (EUROFUNG)"/>
    <property type="match status" value="1"/>
</dbReference>
<dbReference type="Pfam" id="PF00172">
    <property type="entry name" value="Zn_clus"/>
    <property type="match status" value="1"/>
</dbReference>
<comment type="caution">
    <text evidence="7">The sequence shown here is derived from an EMBL/GenBank/DDBJ whole genome shotgun (WGS) entry which is preliminary data.</text>
</comment>
<evidence type="ECO:0000256" key="4">
    <source>
        <dbReference type="ARBA" id="ARBA00023242"/>
    </source>
</evidence>
<evidence type="ECO:0000256" key="3">
    <source>
        <dbReference type="ARBA" id="ARBA00023163"/>
    </source>
</evidence>
<name>A0A9N9ZAH1_9HYPO</name>
<dbReference type="CDD" id="cd00067">
    <property type="entry name" value="GAL4"/>
    <property type="match status" value="1"/>
</dbReference>
<gene>
    <name evidence="7" type="ORF">CSOL1703_00014521</name>
</gene>
<keyword evidence="2" id="KW-0805">Transcription regulation</keyword>
<evidence type="ECO:0000313" key="7">
    <source>
        <dbReference type="EMBL" id="CAH0051868.1"/>
    </source>
</evidence>
<dbReference type="Proteomes" id="UP000775872">
    <property type="component" value="Unassembled WGS sequence"/>
</dbReference>